<reference evidence="4 5" key="1">
    <citation type="submission" date="2019-08" db="EMBL/GenBank/DDBJ databases">
        <title>Whole genome of Aphis craccivora.</title>
        <authorList>
            <person name="Voronova N.V."/>
            <person name="Shulinski R.S."/>
            <person name="Bandarenka Y.V."/>
            <person name="Zhorov D.G."/>
            <person name="Warner D."/>
        </authorList>
    </citation>
    <scope>NUCLEOTIDE SEQUENCE [LARGE SCALE GENOMIC DNA]</scope>
    <source>
        <strain evidence="4">180601</strain>
        <tissue evidence="4">Whole Body</tissue>
    </source>
</reference>
<keyword evidence="1" id="KW-0812">Transmembrane</keyword>
<feature type="domain" description="DUF4371" evidence="3">
    <location>
        <begin position="2"/>
        <end position="157"/>
    </location>
</feature>
<accession>A0A6G0VV80</accession>
<name>A0A6G0VV80_APHCR</name>
<dbReference type="EMBL" id="VUJU01011975">
    <property type="protein sequence ID" value="KAF0709199.1"/>
    <property type="molecule type" value="Genomic_DNA"/>
</dbReference>
<feature type="non-terminal residue" evidence="4">
    <location>
        <position position="489"/>
    </location>
</feature>
<dbReference type="InterPro" id="IPR012337">
    <property type="entry name" value="RNaseH-like_sf"/>
</dbReference>
<feature type="domain" description="HAT C-terminal dimerisation" evidence="2">
    <location>
        <begin position="425"/>
        <end position="480"/>
    </location>
</feature>
<dbReference type="GO" id="GO:0046983">
    <property type="term" value="F:protein dimerization activity"/>
    <property type="evidence" value="ECO:0007669"/>
    <property type="project" value="InterPro"/>
</dbReference>
<dbReference type="PANTHER" id="PTHR45749">
    <property type="match status" value="1"/>
</dbReference>
<evidence type="ECO:0000313" key="5">
    <source>
        <dbReference type="Proteomes" id="UP000478052"/>
    </source>
</evidence>
<keyword evidence="5" id="KW-1185">Reference proteome</keyword>
<keyword evidence="1" id="KW-0472">Membrane</keyword>
<dbReference type="AlphaFoldDB" id="A0A6G0VV80"/>
<dbReference type="Pfam" id="PF05699">
    <property type="entry name" value="Dimer_Tnp_hAT"/>
    <property type="match status" value="1"/>
</dbReference>
<gene>
    <name evidence="4" type="ORF">FWK35_00026304</name>
</gene>
<dbReference type="Pfam" id="PF14291">
    <property type="entry name" value="DUF4371"/>
    <property type="match status" value="1"/>
</dbReference>
<evidence type="ECO:0000256" key="1">
    <source>
        <dbReference type="SAM" id="Phobius"/>
    </source>
</evidence>
<dbReference type="InterPro" id="IPR008906">
    <property type="entry name" value="HATC_C_dom"/>
</dbReference>
<feature type="non-terminal residue" evidence="4">
    <location>
        <position position="1"/>
    </location>
</feature>
<dbReference type="PANTHER" id="PTHR45749:SF37">
    <property type="entry name" value="OS05G0311600 PROTEIN"/>
    <property type="match status" value="1"/>
</dbReference>
<evidence type="ECO:0000259" key="2">
    <source>
        <dbReference type="Pfam" id="PF05699"/>
    </source>
</evidence>
<dbReference type="Proteomes" id="UP000478052">
    <property type="component" value="Unassembled WGS sequence"/>
</dbReference>
<feature type="transmembrane region" description="Helical" evidence="1">
    <location>
        <begin position="265"/>
        <end position="286"/>
    </location>
</feature>
<proteinExistence type="predicted"/>
<organism evidence="4 5">
    <name type="scientific">Aphis craccivora</name>
    <name type="common">Cowpea aphid</name>
    <dbReference type="NCBI Taxonomy" id="307492"/>
    <lineage>
        <taxon>Eukaryota</taxon>
        <taxon>Metazoa</taxon>
        <taxon>Ecdysozoa</taxon>
        <taxon>Arthropoda</taxon>
        <taxon>Hexapoda</taxon>
        <taxon>Insecta</taxon>
        <taxon>Pterygota</taxon>
        <taxon>Neoptera</taxon>
        <taxon>Paraneoptera</taxon>
        <taxon>Hemiptera</taxon>
        <taxon>Sternorrhyncha</taxon>
        <taxon>Aphidomorpha</taxon>
        <taxon>Aphidoidea</taxon>
        <taxon>Aphididae</taxon>
        <taxon>Aphidini</taxon>
        <taxon>Aphis</taxon>
        <taxon>Aphis</taxon>
    </lineage>
</organism>
<feature type="transmembrane region" description="Helical" evidence="1">
    <location>
        <begin position="424"/>
        <end position="442"/>
    </location>
</feature>
<dbReference type="OrthoDB" id="6598764at2759"/>
<sequence length="489" mass="56117">TQGLAFRGHDENKISLNQGNFKEACVLFSKHMPKFFEIFSKDTNYTSHHIQDEIIDICANSVKDSIIEEAGPGIFSIMCDEARYYKDEQMSLYIRYVKDFDIKERFLGFIDCSEKQDAQALSDHILNYLQTCKLSKKAQIISQSYDGANVMPGKFNGVQSKIKTKFPHATLHTVWLTESTMLLWICAKLLKKPQAFSILLSVYMLKNKNFWTNNTRWNCRYKNCEALKQCFRSILIVLKTKIENEADRDVNVAIGILSTITKRQFVVVLFIMSHVLCTINILSNMFHDKNATLGKSAKLLTIIGTSIQTFAKEHGISIDIPSQAKKPKRKRRQPCHLVQFLVSTTTGATSEAVDVETILAEDFFRINIYFKVLDSIIVNLKNGFSMKICPLLLDTQFIDYYKDLPGLNICQQSLRSEMMVAKNYLSFLIFVKIFQLALTLPISSATCERSFSALRKIKTWLRTSIQQKKFNELSILCIEKDKTKFVTVF</sequence>
<dbReference type="InterPro" id="IPR025398">
    <property type="entry name" value="DUF4371"/>
</dbReference>
<protein>
    <submittedName>
        <fullName evidence="4">Zinc finger MYM-type protein 1-like</fullName>
    </submittedName>
</protein>
<keyword evidence="1" id="KW-1133">Transmembrane helix</keyword>
<evidence type="ECO:0000259" key="3">
    <source>
        <dbReference type="Pfam" id="PF14291"/>
    </source>
</evidence>
<dbReference type="SUPFAM" id="SSF53098">
    <property type="entry name" value="Ribonuclease H-like"/>
    <property type="match status" value="1"/>
</dbReference>
<comment type="caution">
    <text evidence="4">The sequence shown here is derived from an EMBL/GenBank/DDBJ whole genome shotgun (WGS) entry which is preliminary data.</text>
</comment>
<evidence type="ECO:0000313" key="4">
    <source>
        <dbReference type="EMBL" id="KAF0709199.1"/>
    </source>
</evidence>